<feature type="transmembrane region" description="Helical" evidence="2">
    <location>
        <begin position="27"/>
        <end position="47"/>
    </location>
</feature>
<protein>
    <submittedName>
        <fullName evidence="3">Uncharacterized protein</fullName>
    </submittedName>
</protein>
<dbReference type="Proteomes" id="UP000054988">
    <property type="component" value="Unassembled WGS sequence"/>
</dbReference>
<evidence type="ECO:0000313" key="4">
    <source>
        <dbReference type="Proteomes" id="UP000054988"/>
    </source>
</evidence>
<feature type="transmembrane region" description="Helical" evidence="2">
    <location>
        <begin position="82"/>
        <end position="102"/>
    </location>
</feature>
<evidence type="ECO:0000313" key="3">
    <source>
        <dbReference type="EMBL" id="KTB29470.1"/>
    </source>
</evidence>
<dbReference type="EMBL" id="LATX01002432">
    <property type="protein sequence ID" value="KTB29470.1"/>
    <property type="molecule type" value="Genomic_DNA"/>
</dbReference>
<name>A0A0W0EZF3_MONRR</name>
<reference evidence="3 4" key="1">
    <citation type="submission" date="2015-12" db="EMBL/GenBank/DDBJ databases">
        <title>Draft genome sequence of Moniliophthora roreri, the causal agent of frosty pod rot of cacao.</title>
        <authorList>
            <person name="Aime M.C."/>
            <person name="Diaz-Valderrama J.R."/>
            <person name="Kijpornyongpan T."/>
            <person name="Phillips-Mora W."/>
        </authorList>
    </citation>
    <scope>NUCLEOTIDE SEQUENCE [LARGE SCALE GENOMIC DNA]</scope>
    <source>
        <strain evidence="3 4">MCA 2952</strain>
    </source>
</reference>
<proteinExistence type="predicted"/>
<gene>
    <name evidence="3" type="ORF">WG66_17928</name>
</gene>
<organism evidence="3 4">
    <name type="scientific">Moniliophthora roreri</name>
    <name type="common">Frosty pod rot fungus</name>
    <name type="synonym">Monilia roreri</name>
    <dbReference type="NCBI Taxonomy" id="221103"/>
    <lineage>
        <taxon>Eukaryota</taxon>
        <taxon>Fungi</taxon>
        <taxon>Dikarya</taxon>
        <taxon>Basidiomycota</taxon>
        <taxon>Agaricomycotina</taxon>
        <taxon>Agaricomycetes</taxon>
        <taxon>Agaricomycetidae</taxon>
        <taxon>Agaricales</taxon>
        <taxon>Marasmiineae</taxon>
        <taxon>Marasmiaceae</taxon>
        <taxon>Moniliophthora</taxon>
    </lineage>
</organism>
<evidence type="ECO:0000256" key="2">
    <source>
        <dbReference type="SAM" id="Phobius"/>
    </source>
</evidence>
<evidence type="ECO:0000256" key="1">
    <source>
        <dbReference type="SAM" id="MobiDB-lite"/>
    </source>
</evidence>
<feature type="transmembrane region" description="Helical" evidence="2">
    <location>
        <begin position="114"/>
        <end position="137"/>
    </location>
</feature>
<feature type="region of interest" description="Disordered" evidence="1">
    <location>
        <begin position="145"/>
        <end position="169"/>
    </location>
</feature>
<dbReference type="AlphaFoldDB" id="A0A0W0EZF3"/>
<keyword evidence="2" id="KW-0472">Membrane</keyword>
<keyword evidence="2" id="KW-1133">Transmembrane helix</keyword>
<sequence length="169" mass="18476">MIHSVELAVILFILAVTDDPRSARHTINILSSISIIFHHVIVILIYLDKRTSESETGSNVERQPLLPFLRHVMHSESSDPRAGLLIVVSLFQLIASSIAGAVMASKRASWSDNALAQTVVQIVECFLLGALALTTLAKLFVGRQQQNAEDPQPPSESTVRARMASQNPI</sequence>
<accession>A0A0W0EZF3</accession>
<comment type="caution">
    <text evidence="3">The sequence shown here is derived from an EMBL/GenBank/DDBJ whole genome shotgun (WGS) entry which is preliminary data.</text>
</comment>
<keyword evidence="2" id="KW-0812">Transmembrane</keyword>